<dbReference type="InterPro" id="IPR050105">
    <property type="entry name" value="MoCo_biosynth_MoaA/MoaC"/>
</dbReference>
<feature type="binding site" evidence="6">
    <location>
        <begin position="76"/>
        <end position="78"/>
    </location>
    <ligand>
        <name>substrate</name>
    </ligand>
</feature>
<feature type="active site" evidence="6">
    <location>
        <position position="131"/>
    </location>
</feature>
<evidence type="ECO:0000313" key="8">
    <source>
        <dbReference type="EMBL" id="MDQ0216479.1"/>
    </source>
</evidence>
<reference evidence="8" key="1">
    <citation type="submission" date="2023-07" db="EMBL/GenBank/DDBJ databases">
        <title>Genomic Encyclopedia of Type Strains, Phase IV (KMG-IV): sequencing the most valuable type-strain genomes for metagenomic binning, comparative biology and taxonomic classification.</title>
        <authorList>
            <person name="Goeker M."/>
        </authorList>
    </citation>
    <scope>NUCLEOTIDE SEQUENCE</scope>
    <source>
        <strain evidence="8">DSM 23947</strain>
    </source>
</reference>
<accession>A0AAJ1T192</accession>
<dbReference type="EC" id="4.6.1.17" evidence="3 6"/>
<evidence type="ECO:0000313" key="9">
    <source>
        <dbReference type="Proteomes" id="UP001237207"/>
    </source>
</evidence>
<feature type="domain" description="Molybdopterin cofactor biosynthesis C (MoaC)" evidence="7">
    <location>
        <begin position="16"/>
        <end position="153"/>
    </location>
</feature>
<dbReference type="InterPro" id="IPR023045">
    <property type="entry name" value="MoaC"/>
</dbReference>
<dbReference type="GO" id="GO:0061799">
    <property type="term" value="F:cyclic pyranopterin monophosphate synthase activity"/>
    <property type="evidence" value="ECO:0007669"/>
    <property type="project" value="UniProtKB-UniRule"/>
</dbReference>
<proteinExistence type="inferred from homology"/>
<dbReference type="InterPro" id="IPR047594">
    <property type="entry name" value="MoaC_bact/euk"/>
</dbReference>
<dbReference type="GO" id="GO:0006777">
    <property type="term" value="P:Mo-molybdopterin cofactor biosynthetic process"/>
    <property type="evidence" value="ECO:0007669"/>
    <property type="project" value="UniProtKB-UniRule"/>
</dbReference>
<evidence type="ECO:0000256" key="2">
    <source>
        <dbReference type="ARBA" id="ARBA00005046"/>
    </source>
</evidence>
<gene>
    <name evidence="6" type="primary">moaC</name>
    <name evidence="8" type="ORF">J2S13_002938</name>
</gene>
<keyword evidence="5 6" id="KW-0456">Lyase</keyword>
<dbReference type="NCBIfam" id="NF006870">
    <property type="entry name" value="PRK09364.1"/>
    <property type="match status" value="1"/>
</dbReference>
<dbReference type="EMBL" id="JAUSUC010000052">
    <property type="protein sequence ID" value="MDQ0216479.1"/>
    <property type="molecule type" value="Genomic_DNA"/>
</dbReference>
<evidence type="ECO:0000256" key="5">
    <source>
        <dbReference type="ARBA" id="ARBA00023239"/>
    </source>
</evidence>
<dbReference type="Gene3D" id="3.30.70.640">
    <property type="entry name" value="Molybdopterin cofactor biosynthesis C (MoaC) domain"/>
    <property type="match status" value="1"/>
</dbReference>
<comment type="similarity">
    <text evidence="6">Belongs to the MoaC family.</text>
</comment>
<sequence length="173" mass="19187">MLSQFTHFNEEGRAKMVDVSRKPETVRTAIARSSIEVNDEIYGAIQNNKMKKGDVLAVAQVAGIMAAKKTWEIIPMCHPIPLKGIDLSFEWEKKSECYQLMITSKVKTKGNTGVEMEALTAASVCALTVYDMCKAVDKGMVIGPTYLIEKTGGVSSPDYYKQLNEQPTSDREE</sequence>
<evidence type="ECO:0000256" key="6">
    <source>
        <dbReference type="HAMAP-Rule" id="MF_01224"/>
    </source>
</evidence>
<evidence type="ECO:0000256" key="3">
    <source>
        <dbReference type="ARBA" id="ARBA00012575"/>
    </source>
</evidence>
<dbReference type="Proteomes" id="UP001237207">
    <property type="component" value="Unassembled WGS sequence"/>
</dbReference>
<keyword evidence="4 6" id="KW-0501">Molybdenum cofactor biosynthesis</keyword>
<evidence type="ECO:0000259" key="7">
    <source>
        <dbReference type="Pfam" id="PF01967"/>
    </source>
</evidence>
<dbReference type="PANTHER" id="PTHR22960:SF29">
    <property type="entry name" value="CYCLIC PYRANOPTERIN MONOPHOSPHATE SYNTHASE"/>
    <property type="match status" value="1"/>
</dbReference>
<dbReference type="SUPFAM" id="SSF55040">
    <property type="entry name" value="Molybdenum cofactor biosynthesis protein C, MoaC"/>
    <property type="match status" value="1"/>
</dbReference>
<feature type="binding site" evidence="6">
    <location>
        <begin position="116"/>
        <end position="117"/>
    </location>
    <ligand>
        <name>substrate</name>
    </ligand>
</feature>
<dbReference type="InterPro" id="IPR002820">
    <property type="entry name" value="Mopterin_CF_biosynth-C_dom"/>
</dbReference>
<comment type="caution">
    <text evidence="8">The sequence shown here is derived from an EMBL/GenBank/DDBJ whole genome shotgun (WGS) entry which is preliminary data.</text>
</comment>
<dbReference type="Pfam" id="PF01967">
    <property type="entry name" value="MoaC"/>
    <property type="match status" value="1"/>
</dbReference>
<protein>
    <recommendedName>
        <fullName evidence="3 6">Cyclic pyranopterin monophosphate synthase</fullName>
        <ecNumber evidence="3 6">4.6.1.17</ecNumber>
    </recommendedName>
    <alternativeName>
        <fullName evidence="6">Molybdenum cofactor biosynthesis protein C</fullName>
    </alternativeName>
</protein>
<evidence type="ECO:0000256" key="4">
    <source>
        <dbReference type="ARBA" id="ARBA00023150"/>
    </source>
</evidence>
<organism evidence="8 9">
    <name type="scientific">Oikeobacillus pervagus</name>
    <dbReference type="NCBI Taxonomy" id="1325931"/>
    <lineage>
        <taxon>Bacteria</taxon>
        <taxon>Bacillati</taxon>
        <taxon>Bacillota</taxon>
        <taxon>Bacilli</taxon>
        <taxon>Bacillales</taxon>
        <taxon>Bacillaceae</taxon>
        <taxon>Oikeobacillus</taxon>
    </lineage>
</organism>
<dbReference type="AlphaFoldDB" id="A0AAJ1T192"/>
<dbReference type="NCBIfam" id="TIGR00581">
    <property type="entry name" value="moaC"/>
    <property type="match status" value="1"/>
</dbReference>
<dbReference type="InterPro" id="IPR036522">
    <property type="entry name" value="MoaC_sf"/>
</dbReference>
<dbReference type="CDD" id="cd01420">
    <property type="entry name" value="MoaC_PE"/>
    <property type="match status" value="1"/>
</dbReference>
<comment type="subunit">
    <text evidence="6">Homohexamer; trimer of dimers.</text>
</comment>
<comment type="pathway">
    <text evidence="2 6">Cofactor biosynthesis; molybdopterin biosynthesis.</text>
</comment>
<comment type="catalytic activity">
    <reaction evidence="1 6">
        <text>(8S)-3',8-cyclo-7,8-dihydroguanosine 5'-triphosphate = cyclic pyranopterin phosphate + diphosphate</text>
        <dbReference type="Rhea" id="RHEA:49580"/>
        <dbReference type="ChEBI" id="CHEBI:33019"/>
        <dbReference type="ChEBI" id="CHEBI:59648"/>
        <dbReference type="ChEBI" id="CHEBI:131766"/>
        <dbReference type="EC" id="4.6.1.17"/>
    </reaction>
</comment>
<dbReference type="HAMAP" id="MF_01224_B">
    <property type="entry name" value="MoaC_B"/>
    <property type="match status" value="1"/>
</dbReference>
<evidence type="ECO:0000256" key="1">
    <source>
        <dbReference type="ARBA" id="ARBA00001637"/>
    </source>
</evidence>
<comment type="function">
    <text evidence="6">Catalyzes the conversion of (8S)-3',8-cyclo-7,8-dihydroguanosine 5'-triphosphate to cyclic pyranopterin monophosphate (cPMP).</text>
</comment>
<dbReference type="PANTHER" id="PTHR22960">
    <property type="entry name" value="MOLYBDOPTERIN COFACTOR SYNTHESIS PROTEIN A"/>
    <property type="match status" value="1"/>
</dbReference>
<keyword evidence="9" id="KW-1185">Reference proteome</keyword>
<name>A0AAJ1T192_9BACI</name>